<proteinExistence type="predicted"/>
<dbReference type="InterPro" id="IPR032358">
    <property type="entry name" value="DUF4867"/>
</dbReference>
<accession>A0ABW1R8N7</accession>
<dbReference type="Pfam" id="PF16161">
    <property type="entry name" value="DUF4867"/>
    <property type="match status" value="1"/>
</dbReference>
<gene>
    <name evidence="1" type="ORF">ACFQGP_01610</name>
</gene>
<keyword evidence="2" id="KW-1185">Reference proteome</keyword>
<protein>
    <submittedName>
        <fullName evidence="1">DUF4867 family protein</fullName>
    </submittedName>
</protein>
<dbReference type="RefSeq" id="WP_125552297.1">
    <property type="nucleotide sequence ID" value="NZ_JBHSSL010000014.1"/>
</dbReference>
<sequence>MYATLKQTNSDFTLLPVTAAAFQQFGQIITNIDAAALLSALKAKPIPETGNTYVATDQTLEKVVAKTMLPAQVFGDLPIQVGYCNGHSSQLNCLEWHQSPEVNVATTDMVLFLGDIHQLQADAHYQTTDVTAFFVPAGVMIMLYGTTMHFAPCQTTPHGFQCMVALQRGINTPLTNKSQVPTLFQRGKWLIAHPANTKFIEQGAFPGIIGPNYTVKLA</sequence>
<reference evidence="2" key="1">
    <citation type="journal article" date="2019" name="Int. J. Syst. Evol. Microbiol.">
        <title>The Global Catalogue of Microorganisms (GCM) 10K type strain sequencing project: providing services to taxonomists for standard genome sequencing and annotation.</title>
        <authorList>
            <consortium name="The Broad Institute Genomics Platform"/>
            <consortium name="The Broad Institute Genome Sequencing Center for Infectious Disease"/>
            <person name="Wu L."/>
            <person name="Ma J."/>
        </authorList>
    </citation>
    <scope>NUCLEOTIDE SEQUENCE [LARGE SCALE GENOMIC DNA]</scope>
    <source>
        <strain evidence="2">CCM 8904</strain>
    </source>
</reference>
<evidence type="ECO:0000313" key="1">
    <source>
        <dbReference type="EMBL" id="MFC6169283.1"/>
    </source>
</evidence>
<name>A0ABW1R8N7_9LACO</name>
<dbReference type="Proteomes" id="UP001596289">
    <property type="component" value="Unassembled WGS sequence"/>
</dbReference>
<organism evidence="1 2">
    <name type="scientific">Loigolactobacillus jiayinensis</name>
    <dbReference type="NCBI Taxonomy" id="2486016"/>
    <lineage>
        <taxon>Bacteria</taxon>
        <taxon>Bacillati</taxon>
        <taxon>Bacillota</taxon>
        <taxon>Bacilli</taxon>
        <taxon>Lactobacillales</taxon>
        <taxon>Lactobacillaceae</taxon>
        <taxon>Loigolactobacillus</taxon>
    </lineage>
</organism>
<comment type="caution">
    <text evidence="1">The sequence shown here is derived from an EMBL/GenBank/DDBJ whole genome shotgun (WGS) entry which is preliminary data.</text>
</comment>
<evidence type="ECO:0000313" key="2">
    <source>
        <dbReference type="Proteomes" id="UP001596289"/>
    </source>
</evidence>
<dbReference type="EMBL" id="JBHSSL010000014">
    <property type="protein sequence ID" value="MFC6169283.1"/>
    <property type="molecule type" value="Genomic_DNA"/>
</dbReference>